<dbReference type="InterPro" id="IPR010666">
    <property type="entry name" value="Znf_GRF"/>
</dbReference>
<keyword evidence="3" id="KW-0862">Zinc</keyword>
<accession>M8BC89</accession>
<evidence type="ECO:0000256" key="5">
    <source>
        <dbReference type="SAM" id="Coils"/>
    </source>
</evidence>
<name>M8BC89_AEGTA</name>
<dbReference type="PANTHER" id="PTHR35163:SF12">
    <property type="entry name" value="OS05G0134500 PROTEIN"/>
    <property type="match status" value="1"/>
</dbReference>
<feature type="coiled-coil region" evidence="5">
    <location>
        <begin position="103"/>
        <end position="170"/>
    </location>
</feature>
<dbReference type="EnsemblPlants" id="EMT11255">
    <property type="protein sequence ID" value="EMT11255"/>
    <property type="gene ID" value="F775_10048"/>
</dbReference>
<evidence type="ECO:0000256" key="2">
    <source>
        <dbReference type="ARBA" id="ARBA00022771"/>
    </source>
</evidence>
<keyword evidence="1" id="KW-0479">Metal-binding</keyword>
<dbReference type="PROSITE" id="PS51999">
    <property type="entry name" value="ZF_GRF"/>
    <property type="match status" value="1"/>
</dbReference>
<evidence type="ECO:0000259" key="6">
    <source>
        <dbReference type="PROSITE" id="PS51999"/>
    </source>
</evidence>
<protein>
    <recommendedName>
        <fullName evidence="6">GRF-type domain-containing protein</fullName>
    </recommendedName>
</protein>
<dbReference type="AlphaFoldDB" id="M8BC89"/>
<feature type="domain" description="GRF-type" evidence="6">
    <location>
        <begin position="41"/>
        <end position="82"/>
    </location>
</feature>
<evidence type="ECO:0000256" key="4">
    <source>
        <dbReference type="PROSITE-ProRule" id="PRU01343"/>
    </source>
</evidence>
<reference evidence="7" key="1">
    <citation type="submission" date="2015-06" db="UniProtKB">
        <authorList>
            <consortium name="EnsemblPlants"/>
        </authorList>
    </citation>
    <scope>IDENTIFICATION</scope>
</reference>
<proteinExistence type="predicted"/>
<evidence type="ECO:0000313" key="7">
    <source>
        <dbReference type="EnsemblPlants" id="EMT11255"/>
    </source>
</evidence>
<dbReference type="GO" id="GO:0008270">
    <property type="term" value="F:zinc ion binding"/>
    <property type="evidence" value="ECO:0007669"/>
    <property type="project" value="UniProtKB-KW"/>
</dbReference>
<evidence type="ECO:0000256" key="3">
    <source>
        <dbReference type="ARBA" id="ARBA00022833"/>
    </source>
</evidence>
<keyword evidence="2 4" id="KW-0863">Zinc-finger</keyword>
<dbReference type="PANTHER" id="PTHR35163">
    <property type="entry name" value="OS02G0467300 PROTEIN"/>
    <property type="match status" value="1"/>
</dbReference>
<organism evidence="7">
    <name type="scientific">Aegilops tauschii</name>
    <name type="common">Tausch's goatgrass</name>
    <name type="synonym">Aegilops squarrosa</name>
    <dbReference type="NCBI Taxonomy" id="37682"/>
    <lineage>
        <taxon>Eukaryota</taxon>
        <taxon>Viridiplantae</taxon>
        <taxon>Streptophyta</taxon>
        <taxon>Embryophyta</taxon>
        <taxon>Tracheophyta</taxon>
        <taxon>Spermatophyta</taxon>
        <taxon>Magnoliopsida</taxon>
        <taxon>Liliopsida</taxon>
        <taxon>Poales</taxon>
        <taxon>Poaceae</taxon>
        <taxon>BOP clade</taxon>
        <taxon>Pooideae</taxon>
        <taxon>Triticodae</taxon>
        <taxon>Triticeae</taxon>
        <taxon>Triticinae</taxon>
        <taxon>Aegilops</taxon>
    </lineage>
</organism>
<keyword evidence="5" id="KW-0175">Coiled coil</keyword>
<sequence>MVSWDVLPTSYEDDSVTSKPPATIFCKEWTGLATDLPSFTCEHGSLCEKHVAFQSVDSGRRFLACAHKEVPKCTFVEWIDPEWPEALKMTLATRWSMYEEETKQRLTQNVLSAKQNLKIMEEKTKMENELRHFKLDFAKMVFRAKAEKERDQVMQERDQLKQEKRKLEYMIGDLFKHNEETKEKIRKLKGMLNDFD</sequence>
<evidence type="ECO:0000256" key="1">
    <source>
        <dbReference type="ARBA" id="ARBA00022723"/>
    </source>
</evidence>